<feature type="transmembrane region" description="Helical" evidence="6">
    <location>
        <begin position="41"/>
        <end position="59"/>
    </location>
</feature>
<dbReference type="InterPro" id="IPR036282">
    <property type="entry name" value="Glutathione-S-Trfase_C_sf"/>
</dbReference>
<dbReference type="SUPFAM" id="SSF47616">
    <property type="entry name" value="GST C-terminal domain-like"/>
    <property type="match status" value="1"/>
</dbReference>
<dbReference type="Pfam" id="PF22441">
    <property type="entry name" value="CLIC-like_N"/>
    <property type="match status" value="1"/>
</dbReference>
<dbReference type="Pfam" id="PF14497">
    <property type="entry name" value="GST_C_3"/>
    <property type="match status" value="1"/>
</dbReference>
<dbReference type="AlphaFoldDB" id="A0A8S2DW55"/>
<comment type="subcellular location">
    <subcellularLocation>
        <location evidence="1">Membrane</location>
        <topology evidence="1">Single-pass membrane protein</topology>
    </subcellularLocation>
</comment>
<evidence type="ECO:0000313" key="11">
    <source>
        <dbReference type="Proteomes" id="UP000677228"/>
    </source>
</evidence>
<dbReference type="PANTHER" id="PTHR43920:SF5">
    <property type="entry name" value="CHLORIDE INTRACELLULAR CHANNEL CLIC"/>
    <property type="match status" value="1"/>
</dbReference>
<dbReference type="GO" id="GO:0005737">
    <property type="term" value="C:cytoplasm"/>
    <property type="evidence" value="ECO:0007669"/>
    <property type="project" value="TreeGrafter"/>
</dbReference>
<feature type="domain" description="CLIC N-terminal" evidence="8">
    <location>
        <begin position="314"/>
        <end position="393"/>
    </location>
</feature>
<dbReference type="GO" id="GO:0005254">
    <property type="term" value="F:chloride channel activity"/>
    <property type="evidence" value="ECO:0007669"/>
    <property type="project" value="TreeGrafter"/>
</dbReference>
<evidence type="ECO:0000256" key="5">
    <source>
        <dbReference type="ARBA" id="ARBA00023136"/>
    </source>
</evidence>
<evidence type="ECO:0000256" key="4">
    <source>
        <dbReference type="ARBA" id="ARBA00022989"/>
    </source>
</evidence>
<evidence type="ECO:0000313" key="9">
    <source>
        <dbReference type="EMBL" id="CAF1048053.1"/>
    </source>
</evidence>
<gene>
    <name evidence="9" type="ORF">OVA965_LOCUS16826</name>
    <name evidence="10" type="ORF">TMI583_LOCUS16838</name>
</gene>
<comment type="similarity">
    <text evidence="2">Belongs to the chloride channel CLIC family.</text>
</comment>
<reference evidence="9" key="1">
    <citation type="submission" date="2021-02" db="EMBL/GenBank/DDBJ databases">
        <authorList>
            <person name="Nowell W R."/>
        </authorList>
    </citation>
    <scope>NUCLEOTIDE SEQUENCE</scope>
</reference>
<organism evidence="9 11">
    <name type="scientific">Didymodactylos carnosus</name>
    <dbReference type="NCBI Taxonomy" id="1234261"/>
    <lineage>
        <taxon>Eukaryota</taxon>
        <taxon>Metazoa</taxon>
        <taxon>Spiralia</taxon>
        <taxon>Gnathifera</taxon>
        <taxon>Rotifera</taxon>
        <taxon>Eurotatoria</taxon>
        <taxon>Bdelloidea</taxon>
        <taxon>Philodinida</taxon>
        <taxon>Philodinidae</taxon>
        <taxon>Didymodactylos</taxon>
    </lineage>
</organism>
<dbReference type="EMBL" id="CAJOBA010007910">
    <property type="protein sequence ID" value="CAF3815785.1"/>
    <property type="molecule type" value="Genomic_DNA"/>
</dbReference>
<dbReference type="InterPro" id="IPR004046">
    <property type="entry name" value="GST_C"/>
</dbReference>
<dbReference type="PANTHER" id="PTHR43920">
    <property type="entry name" value="CHLORIDE INTRACELLULAR CHANNEL, ISOFORM A"/>
    <property type="match status" value="1"/>
</dbReference>
<dbReference type="InterPro" id="IPR008547">
    <property type="entry name" value="DUF829_TMEM53"/>
</dbReference>
<dbReference type="Pfam" id="PF05705">
    <property type="entry name" value="DUF829"/>
    <property type="match status" value="1"/>
</dbReference>
<proteinExistence type="inferred from homology"/>
<evidence type="ECO:0000313" key="10">
    <source>
        <dbReference type="EMBL" id="CAF3815785.1"/>
    </source>
</evidence>
<evidence type="ECO:0000259" key="7">
    <source>
        <dbReference type="Pfam" id="PF14497"/>
    </source>
</evidence>
<dbReference type="Gene3D" id="1.20.1050.10">
    <property type="match status" value="1"/>
</dbReference>
<protein>
    <submittedName>
        <fullName evidence="9">Uncharacterized protein</fullName>
    </submittedName>
</protein>
<evidence type="ECO:0000259" key="8">
    <source>
        <dbReference type="Pfam" id="PF22441"/>
    </source>
</evidence>
<evidence type="ECO:0000256" key="3">
    <source>
        <dbReference type="ARBA" id="ARBA00022692"/>
    </source>
</evidence>
<keyword evidence="4 6" id="KW-1133">Transmembrane helix</keyword>
<dbReference type="GO" id="GO:0016324">
    <property type="term" value="C:apical plasma membrane"/>
    <property type="evidence" value="ECO:0007669"/>
    <property type="project" value="TreeGrafter"/>
</dbReference>
<keyword evidence="5 6" id="KW-0472">Membrane</keyword>
<name>A0A8S2DW55_9BILA</name>
<dbReference type="Proteomes" id="UP000677228">
    <property type="component" value="Unassembled WGS sequence"/>
</dbReference>
<sequence>MSRSFRRDNVWESFLRPLLKPYKSYLVQVIKLVPGGFPQEVLLLTTLLFFYIIIMDYYFRRRLGSNLIDHTAVFESPSSSKSKENNILILVLGWGGCTKRQLRRLLEFYSNNGMSTICYISPMWNYIFDVSLEQIESILEMMKLYVINNGSKTTTTKIFIHSHSNNGALVWSYLSDRIQNDNNYKMLLPYLNGVIFDSAPYVTQQRKFPVISSTGGSTLACTKKYLSSQIDRGISVSWFKWSDSSHVNHFRVHASEYGEKASTIARFQSFRQQCPTTESSGVNCIPLNSDLLDYYDSQNILESRSDETLSNVSHVALFVKRSEIDFSHRTPCPICQKWFMVLFLKSSDKELALTVYAVNMKNPEQEFRSCHSNPPVVILDDQQTVLTDSKEIECEITARFQQVNLKSDKEAEYAVADIYIKFHAYLKADQKLLMARERSLTVELKKLDLLLQRRNTKFLCGDQMTYADCDISPKLQHIRIAGQIYRNYSIPTDFKHLWQYLKNVYETQAFRESCPYDQDIILHYETKMMGTKRYSKNRHPRLQPPTLTFTITNENRTTSSLKDDEPER</sequence>
<comment type="caution">
    <text evidence="9">The sequence shown here is derived from an EMBL/GenBank/DDBJ whole genome shotgun (WGS) entry which is preliminary data.</text>
</comment>
<dbReference type="EMBL" id="CAJNOK010007897">
    <property type="protein sequence ID" value="CAF1048053.1"/>
    <property type="molecule type" value="Genomic_DNA"/>
</dbReference>
<evidence type="ECO:0000256" key="6">
    <source>
        <dbReference type="SAM" id="Phobius"/>
    </source>
</evidence>
<evidence type="ECO:0000256" key="2">
    <source>
        <dbReference type="ARBA" id="ARBA00007655"/>
    </source>
</evidence>
<keyword evidence="3 6" id="KW-0812">Transmembrane</keyword>
<dbReference type="Gene3D" id="3.40.30.10">
    <property type="entry name" value="Glutaredoxin"/>
    <property type="match status" value="1"/>
</dbReference>
<feature type="domain" description="Glutathione S-transferase C-terminal" evidence="7">
    <location>
        <begin position="434"/>
        <end position="506"/>
    </location>
</feature>
<accession>A0A8S2DW55</accession>
<dbReference type="Proteomes" id="UP000682733">
    <property type="component" value="Unassembled WGS sequence"/>
</dbReference>
<evidence type="ECO:0000256" key="1">
    <source>
        <dbReference type="ARBA" id="ARBA00004167"/>
    </source>
</evidence>
<dbReference type="InterPro" id="IPR053823">
    <property type="entry name" value="CLIC_N"/>
</dbReference>